<name>A0A1C7NEN2_9FUNG</name>
<dbReference type="Proteomes" id="UP000093000">
    <property type="component" value="Unassembled WGS sequence"/>
</dbReference>
<organism evidence="2 3">
    <name type="scientific">Choanephora cucurbitarum</name>
    <dbReference type="NCBI Taxonomy" id="101091"/>
    <lineage>
        <taxon>Eukaryota</taxon>
        <taxon>Fungi</taxon>
        <taxon>Fungi incertae sedis</taxon>
        <taxon>Mucoromycota</taxon>
        <taxon>Mucoromycotina</taxon>
        <taxon>Mucoromycetes</taxon>
        <taxon>Mucorales</taxon>
        <taxon>Mucorineae</taxon>
        <taxon>Choanephoraceae</taxon>
        <taxon>Choanephoroideae</taxon>
        <taxon>Choanephora</taxon>
    </lineage>
</organism>
<dbReference type="OrthoDB" id="2415936at2759"/>
<dbReference type="InterPro" id="IPR006595">
    <property type="entry name" value="CTLH_C"/>
</dbReference>
<evidence type="ECO:0000313" key="3">
    <source>
        <dbReference type="Proteomes" id="UP000093000"/>
    </source>
</evidence>
<dbReference type="InterPro" id="IPR024964">
    <property type="entry name" value="CTLH/CRA"/>
</dbReference>
<dbReference type="InParanoid" id="A0A1C7NEN2"/>
<sequence length="253" mass="29736">MVLEEDCQAIVIEYLLHNCYQQSAKAFLKDIQCLNDCRHNNSPKDKRRDYLSEKNIEWNEIEIRKGSFFFFKKKASRELNISLLAIIHAIQQGDIAKAFSFMETHFPDLITAYNNYTPNDAQAHLLHSTLYKLRCQQFIETLRTSGDIKAVQFAQKYIRPWRKMYPDITNNVLILIAYHDLENENTRELLSQERRDKMAEQVNKIILASRQFSSSTSLEKIWRQKGLVEEQLTAEKAKESQKKFHEGNTKTLV</sequence>
<evidence type="ECO:0000313" key="2">
    <source>
        <dbReference type="EMBL" id="OBZ87016.1"/>
    </source>
</evidence>
<accession>A0A1C7NEN2</accession>
<dbReference type="PANTHER" id="PTHR12864">
    <property type="entry name" value="RAN BINDING PROTEIN 9-RELATED"/>
    <property type="match status" value="1"/>
</dbReference>
<keyword evidence="3" id="KW-1185">Reference proteome</keyword>
<gene>
    <name evidence="2" type="ORF">A0J61_04938</name>
</gene>
<dbReference type="PROSITE" id="PS50897">
    <property type="entry name" value="CTLH"/>
    <property type="match status" value="1"/>
</dbReference>
<dbReference type="InterPro" id="IPR050618">
    <property type="entry name" value="Ubq-SigPath_Reg"/>
</dbReference>
<dbReference type="InterPro" id="IPR013144">
    <property type="entry name" value="CRA_dom"/>
</dbReference>
<protein>
    <recommendedName>
        <fullName evidence="1">CTLH domain-containing protein</fullName>
    </recommendedName>
</protein>
<feature type="domain" description="CTLH" evidence="1">
    <location>
        <begin position="82"/>
        <end position="150"/>
    </location>
</feature>
<proteinExistence type="predicted"/>
<dbReference type="AlphaFoldDB" id="A0A1C7NEN2"/>
<dbReference type="EMBL" id="LUGH01000253">
    <property type="protein sequence ID" value="OBZ87016.1"/>
    <property type="molecule type" value="Genomic_DNA"/>
</dbReference>
<evidence type="ECO:0000259" key="1">
    <source>
        <dbReference type="PROSITE" id="PS50897"/>
    </source>
</evidence>
<dbReference type="STRING" id="101091.A0A1C7NEN2"/>
<reference evidence="2 3" key="1">
    <citation type="submission" date="2016-03" db="EMBL/GenBank/DDBJ databases">
        <title>Choanephora cucurbitarum.</title>
        <authorList>
            <person name="Min B."/>
            <person name="Park H."/>
            <person name="Park J.-H."/>
            <person name="Shin H.-D."/>
            <person name="Choi I.-G."/>
        </authorList>
    </citation>
    <scope>NUCLEOTIDE SEQUENCE [LARGE SCALE GENOMIC DNA]</scope>
    <source>
        <strain evidence="2 3">KUS-F28377</strain>
    </source>
</reference>
<dbReference type="SMART" id="SM00757">
    <property type="entry name" value="CRA"/>
    <property type="match status" value="1"/>
</dbReference>
<dbReference type="PROSITE" id="PS50896">
    <property type="entry name" value="LISH"/>
    <property type="match status" value="1"/>
</dbReference>
<comment type="caution">
    <text evidence="2">The sequence shown here is derived from an EMBL/GenBank/DDBJ whole genome shotgun (WGS) entry which is preliminary data.</text>
</comment>
<feature type="non-terminal residue" evidence="2">
    <location>
        <position position="253"/>
    </location>
</feature>
<dbReference type="Pfam" id="PF10607">
    <property type="entry name" value="CTLH"/>
    <property type="match status" value="1"/>
</dbReference>
<dbReference type="InterPro" id="IPR006594">
    <property type="entry name" value="LisH"/>
</dbReference>